<evidence type="ECO:0000313" key="4">
    <source>
        <dbReference type="Proteomes" id="UP000612899"/>
    </source>
</evidence>
<evidence type="ECO:0000313" key="3">
    <source>
        <dbReference type="EMBL" id="GIH06147.1"/>
    </source>
</evidence>
<proteinExistence type="predicted"/>
<dbReference type="GO" id="GO:0005975">
    <property type="term" value="P:carbohydrate metabolic process"/>
    <property type="evidence" value="ECO:0007669"/>
    <property type="project" value="UniProtKB-ARBA"/>
</dbReference>
<keyword evidence="4" id="KW-1185">Reference proteome</keyword>
<evidence type="ECO:0008006" key="5">
    <source>
        <dbReference type="Google" id="ProtNLM"/>
    </source>
</evidence>
<organism evidence="3 4">
    <name type="scientific">Rhizocola hellebori</name>
    <dbReference type="NCBI Taxonomy" id="1392758"/>
    <lineage>
        <taxon>Bacteria</taxon>
        <taxon>Bacillati</taxon>
        <taxon>Actinomycetota</taxon>
        <taxon>Actinomycetes</taxon>
        <taxon>Micromonosporales</taxon>
        <taxon>Micromonosporaceae</taxon>
        <taxon>Rhizocola</taxon>
    </lineage>
</organism>
<comment type="caution">
    <text evidence="3">The sequence shown here is derived from an EMBL/GenBank/DDBJ whole genome shotgun (WGS) entry which is preliminary data.</text>
</comment>
<sequence>MAIHVEFRSPPAGSSVPTTFTVAGVWFHDGAPPPIPGGEFTLASIFVRFAPGSPNQVATVNEDGTWAVTGSLPGGTHHGDGVVVSFEATVIFFSNEHPNDGFTQILRDNLNLVVEIPDQVLPVVTIDAFDDDETVDTPPFRVPLLSGHAADSSGIALVQYTIGDNDQRLNMDSVTGDPANVTWAKANLEFDVGRHRIRVFATDTRGNEGMATAFVSVRTNTPPAPKELAFATTTYLSELLGLASRDLRIGGATSRPTIADIAARLRQPLAAIISPATHAEAIREVAQPRLAIEVLRSQFITPPPVLLEQEFRFSVYQAFLRTIGTDFQELRLARGATPQVRQALAARLGILVNGIGTQRLDELLLEPLTMTEGQLETLFGFRSTTPDDLTAAHPTASVLLWRRDAQRHQWFLADQRERDLPGGALPVIDPDLVDDTDFVVRELTNPAYVLWVQRGQLVATMVADIAAALSGPNRTLAGFDAAVADATRTNDGRTLDIVALSGQEAAGVDIRAQLPAFGVTLDGFHYLARLRTLLAAASTLTESEWRDIVSILVQSRKRRLARPWRLDELGAHVTLAPGTFVVDTPLAAPGPDDPLRWRRLAKLRLDWLRTVHVRAKQADDLDAGWQADVDAVEERTLPVLRDALIAELGRRHTPVETSRQTAERLSRQLCIDLQAAAATRTSRVTQAIDSVQVLLIGARSGVFAGPGGDRLDADSETSFDLEFAWLSSYPRWRAAITSFAYPENQLRPNVFVEETVTNDILLAPTHAYQRLLGALATRPQLSPDDARNADTGLAARYLADLRGEIGELPPGLASHLPLTDRRTNAELLEFRAAAVTILATAGPFGGAITIERDVPQYLREIYWLVPMALAAKLQESGHYQTALDWYRTVFSFQLPPEQRLIYPGLQFESTLTSDFGRLPDWLAQTAELNPHLTARKRNRAYTKHTVMAIVRCFLAFGDAEFSRGTPDSNARAQTLYQTAADLLELREAAPDPNEDTPFPINPVWQSLRDQAAVGLSKIHAGLNLAGQTDLDAAKTTTLPSQYRYSVLVERARSLVTTAQQVEAAYLSALVQGDNAAYSEAQAQRDLAAAGAMLGVEDLKVATADIAVTQAQAQRDRAVFQQDHFDDLISAGLTGHEQDQLFGLRMARELELGSAALRSIGLALPPLALSSAADTAAALSSAASLDSQIDGLEASFERREEEWLFQRANALRDVAIGELQIGASRTQQQIAVADRNIAGLRLQYAAETADFLATKFTNRALFEWMSGVLGGVYAYFLQQATTLAQLAQAQLAFERQEPSRDVIQRDYWQGPPNPSTLADSPDRRGLTAAERLLQDITRLDQFAFDTDRRKLQLTQTLSLSRVASAELQQFRQTGVLTFATPQSLFDADFPGHYLRLVKRVKLSVLALLPPIRGLRATLSASGISRAVVARDTFDTVTLRRDPESIAFTSAVNANGLFEFAPEDGKLLPFEGMGVDTIWRLEMPKPANPFNYRTVADVLLTIEYTALDSTVYRQHVIQTLASEVRADRSFSVRDDFPDVWFALNNPDTVEAAQRMVVTLPLTADDFPRNVADLQVAELTLFVLRASSFDAELDIRSVRHSGAEGVVEAGAVRTVDGIVGTRRPGGAPWQVFAATGAAGAWELRLDDTALVRSWFLSGQIEDLVLVFTLSGAAPQWP</sequence>
<accession>A0A8J3VHD9</accession>
<dbReference type="RefSeq" id="WP_203909968.1">
    <property type="nucleotide sequence ID" value="NZ_BONY01000024.1"/>
</dbReference>
<dbReference type="Pfam" id="PF18276">
    <property type="entry name" value="TcA_TcB_BD"/>
    <property type="match status" value="1"/>
</dbReference>
<evidence type="ECO:0000259" key="2">
    <source>
        <dbReference type="Pfam" id="PF20220"/>
    </source>
</evidence>
<evidence type="ECO:0000259" key="1">
    <source>
        <dbReference type="Pfam" id="PF18276"/>
    </source>
</evidence>
<dbReference type="Pfam" id="PF20220">
    <property type="entry name" value="ABC_toxin_N"/>
    <property type="match status" value="1"/>
</dbReference>
<dbReference type="Gene3D" id="2.60.40.10">
    <property type="entry name" value="Immunoglobulins"/>
    <property type="match status" value="1"/>
</dbReference>
<protein>
    <recommendedName>
        <fullName evidence="5">Tc toxin complex TcA C-terminal TcB-binding domain-containing protein</fullName>
    </recommendedName>
</protein>
<feature type="domain" description="ABC toxin N-terminal" evidence="2">
    <location>
        <begin position="641"/>
        <end position="750"/>
    </location>
</feature>
<gene>
    <name evidence="3" type="ORF">Rhe02_42140</name>
</gene>
<dbReference type="Proteomes" id="UP000612899">
    <property type="component" value="Unassembled WGS sequence"/>
</dbReference>
<name>A0A8J3VHD9_9ACTN</name>
<dbReference type="InterPro" id="IPR046839">
    <property type="entry name" value="ABC_toxin_N"/>
</dbReference>
<dbReference type="InterPro" id="IPR040840">
    <property type="entry name" value="TcA_TcB_BD"/>
</dbReference>
<dbReference type="EMBL" id="BONY01000024">
    <property type="protein sequence ID" value="GIH06147.1"/>
    <property type="molecule type" value="Genomic_DNA"/>
</dbReference>
<dbReference type="InterPro" id="IPR013783">
    <property type="entry name" value="Ig-like_fold"/>
</dbReference>
<feature type="domain" description="Tc toxin complex TcA C-terminal TcB-binding" evidence="1">
    <location>
        <begin position="1219"/>
        <end position="1504"/>
    </location>
</feature>
<reference evidence="3" key="1">
    <citation type="submission" date="2021-01" db="EMBL/GenBank/DDBJ databases">
        <title>Whole genome shotgun sequence of Rhizocola hellebori NBRC 109834.</title>
        <authorList>
            <person name="Komaki H."/>
            <person name="Tamura T."/>
        </authorList>
    </citation>
    <scope>NUCLEOTIDE SEQUENCE</scope>
    <source>
        <strain evidence="3">NBRC 109834</strain>
    </source>
</reference>